<dbReference type="OrthoDB" id="1955101at2"/>
<evidence type="ECO:0000313" key="5">
    <source>
        <dbReference type="EMBL" id="SEF91811.1"/>
    </source>
</evidence>
<keyword evidence="1 3" id="KW-0547">Nucleotide-binding</keyword>
<evidence type="ECO:0000256" key="2">
    <source>
        <dbReference type="ARBA" id="ARBA00022840"/>
    </source>
</evidence>
<proteinExistence type="predicted"/>
<organism evidence="5 6">
    <name type="scientific">Caloramator fervidus</name>
    <dbReference type="NCBI Taxonomy" id="29344"/>
    <lineage>
        <taxon>Bacteria</taxon>
        <taxon>Bacillati</taxon>
        <taxon>Bacillota</taxon>
        <taxon>Clostridia</taxon>
        <taxon>Eubacteriales</taxon>
        <taxon>Clostridiaceae</taxon>
        <taxon>Caloramator</taxon>
    </lineage>
</organism>
<dbReference type="AlphaFoldDB" id="A0A1H5VY59"/>
<dbReference type="Pfam" id="PF03477">
    <property type="entry name" value="ATP-cone"/>
    <property type="match status" value="1"/>
</dbReference>
<keyword evidence="6" id="KW-1185">Reference proteome</keyword>
<sequence>MKVLKKDGRVEDFNKDKIMVSIQNASDDVKEPLTLSDVENVVNEVEKRIKQFNKVEVTSYEIRLLVIDVLNNLGFKEVAKAYKDFA</sequence>
<feature type="domain" description="ATP-cone" evidence="4">
    <location>
        <begin position="1"/>
        <end position="86"/>
    </location>
</feature>
<evidence type="ECO:0000313" key="6">
    <source>
        <dbReference type="Proteomes" id="UP000242850"/>
    </source>
</evidence>
<dbReference type="RefSeq" id="WP_103896273.1">
    <property type="nucleotide sequence ID" value="NZ_FNUK01000016.1"/>
</dbReference>
<evidence type="ECO:0000256" key="3">
    <source>
        <dbReference type="PROSITE-ProRule" id="PRU00492"/>
    </source>
</evidence>
<dbReference type="EMBL" id="FNUK01000016">
    <property type="protein sequence ID" value="SEF91811.1"/>
    <property type="molecule type" value="Genomic_DNA"/>
</dbReference>
<protein>
    <submittedName>
        <fullName evidence="5">ATP cone domain-containing protein</fullName>
    </submittedName>
</protein>
<dbReference type="GO" id="GO:0005524">
    <property type="term" value="F:ATP binding"/>
    <property type="evidence" value="ECO:0007669"/>
    <property type="project" value="UniProtKB-UniRule"/>
</dbReference>
<accession>A0A1H5VY59</accession>
<dbReference type="PROSITE" id="PS51161">
    <property type="entry name" value="ATP_CONE"/>
    <property type="match status" value="1"/>
</dbReference>
<evidence type="ECO:0000259" key="4">
    <source>
        <dbReference type="PROSITE" id="PS51161"/>
    </source>
</evidence>
<keyword evidence="2 3" id="KW-0067">ATP-binding</keyword>
<dbReference type="InterPro" id="IPR005144">
    <property type="entry name" value="ATP-cone_dom"/>
</dbReference>
<evidence type="ECO:0000256" key="1">
    <source>
        <dbReference type="ARBA" id="ARBA00022741"/>
    </source>
</evidence>
<dbReference type="Proteomes" id="UP000242850">
    <property type="component" value="Unassembled WGS sequence"/>
</dbReference>
<name>A0A1H5VY59_9CLOT</name>
<gene>
    <name evidence="5" type="ORF">SAMN05660865_01323</name>
</gene>
<reference evidence="6" key="1">
    <citation type="submission" date="2016-10" db="EMBL/GenBank/DDBJ databases">
        <authorList>
            <person name="Varghese N."/>
            <person name="Submissions S."/>
        </authorList>
    </citation>
    <scope>NUCLEOTIDE SEQUENCE [LARGE SCALE GENOMIC DNA]</scope>
    <source>
        <strain evidence="6">DSM 5463</strain>
    </source>
</reference>